<dbReference type="SUPFAM" id="SSF53448">
    <property type="entry name" value="Nucleotide-diphospho-sugar transferases"/>
    <property type="match status" value="1"/>
</dbReference>
<comment type="caution">
    <text evidence="3">The sequence shown here is derived from an EMBL/GenBank/DDBJ whole genome shotgun (WGS) entry which is preliminary data.</text>
</comment>
<evidence type="ECO:0000313" key="4">
    <source>
        <dbReference type="Proteomes" id="UP000286077"/>
    </source>
</evidence>
<dbReference type="RefSeq" id="WP_118140638.1">
    <property type="nucleotide sequence ID" value="NZ_QSAQ01000029.1"/>
</dbReference>
<protein>
    <submittedName>
        <fullName evidence="3">2-C-methyl-D-erythritol 4-phosphate cytidylyltransferase</fullName>
    </submittedName>
</protein>
<gene>
    <name evidence="3" type="ORF">DWV60_11015</name>
</gene>
<proteinExistence type="predicted"/>
<keyword evidence="2 3" id="KW-0548">Nucleotidyltransferase</keyword>
<dbReference type="InterPro" id="IPR018294">
    <property type="entry name" value="ISPD_synthase_CS"/>
</dbReference>
<evidence type="ECO:0000256" key="2">
    <source>
        <dbReference type="ARBA" id="ARBA00022695"/>
    </source>
</evidence>
<dbReference type="InterPro" id="IPR034683">
    <property type="entry name" value="IspD/TarI"/>
</dbReference>
<dbReference type="InterPro" id="IPR029044">
    <property type="entry name" value="Nucleotide-diphossugar_trans"/>
</dbReference>
<dbReference type="CDD" id="cd02516">
    <property type="entry name" value="CDP-ME_synthetase"/>
    <property type="match status" value="1"/>
</dbReference>
<dbReference type="Pfam" id="PF01128">
    <property type="entry name" value="IspD"/>
    <property type="match status" value="1"/>
</dbReference>
<dbReference type="Gene3D" id="3.90.550.10">
    <property type="entry name" value="Spore Coat Polysaccharide Biosynthesis Protein SpsA, Chain A"/>
    <property type="match status" value="1"/>
</dbReference>
<evidence type="ECO:0000313" key="3">
    <source>
        <dbReference type="EMBL" id="RGW66759.1"/>
    </source>
</evidence>
<dbReference type="GO" id="GO:0008299">
    <property type="term" value="P:isoprenoid biosynthetic process"/>
    <property type="evidence" value="ECO:0007669"/>
    <property type="project" value="InterPro"/>
</dbReference>
<dbReference type="PROSITE" id="PS01295">
    <property type="entry name" value="ISPD"/>
    <property type="match status" value="1"/>
</dbReference>
<reference evidence="3 4" key="1">
    <citation type="submission" date="2018-08" db="EMBL/GenBank/DDBJ databases">
        <title>A genome reference for cultivated species of the human gut microbiota.</title>
        <authorList>
            <person name="Zou Y."/>
            <person name="Xue W."/>
            <person name="Luo G."/>
        </authorList>
    </citation>
    <scope>NUCLEOTIDE SEQUENCE [LARGE SCALE GENOMIC DNA]</scope>
    <source>
        <strain evidence="3 4">AF11-14</strain>
    </source>
</reference>
<name>A0AA92W7R6_9BACT</name>
<dbReference type="Proteomes" id="UP000286077">
    <property type="component" value="Unassembled WGS sequence"/>
</dbReference>
<sequence>MNIALLTAAGSGTRMGQDIPKQFMNIDDCPVIIYTMQAFQNHPQIDAIAVVCLEGWEMVLKAYASQYGITKLKWIFPGGDSGFQSIRNGLLGLREKGVGDDEIVIIHDGVRPLVSDDIISNNIKVCQKYGYAVTGLLCKEVIMEYHADDETLSYIDTPRERLCRTQTPHTYHLGSILAAQEDALRQGLGGSKTAAMCQMIGQIGINDQHLVLGSEKNGLKLTNVEDIELFKALRHVSKAPWLK</sequence>
<keyword evidence="1" id="KW-0808">Transferase</keyword>
<evidence type="ECO:0000256" key="1">
    <source>
        <dbReference type="ARBA" id="ARBA00022679"/>
    </source>
</evidence>
<dbReference type="AlphaFoldDB" id="A0AA92W7R6"/>
<dbReference type="EMBL" id="QSAQ01000029">
    <property type="protein sequence ID" value="RGW66759.1"/>
    <property type="molecule type" value="Genomic_DNA"/>
</dbReference>
<dbReference type="GO" id="GO:0070567">
    <property type="term" value="F:cytidylyltransferase activity"/>
    <property type="evidence" value="ECO:0007669"/>
    <property type="project" value="InterPro"/>
</dbReference>
<organism evidence="3 4">
    <name type="scientific">Segatella copri</name>
    <dbReference type="NCBI Taxonomy" id="165179"/>
    <lineage>
        <taxon>Bacteria</taxon>
        <taxon>Pseudomonadati</taxon>
        <taxon>Bacteroidota</taxon>
        <taxon>Bacteroidia</taxon>
        <taxon>Bacteroidales</taxon>
        <taxon>Prevotellaceae</taxon>
        <taxon>Segatella</taxon>
    </lineage>
</organism>
<dbReference type="GO" id="GO:0005829">
    <property type="term" value="C:cytosol"/>
    <property type="evidence" value="ECO:0007669"/>
    <property type="project" value="TreeGrafter"/>
</dbReference>
<accession>A0AA92W7R6</accession>
<dbReference type="PANTHER" id="PTHR43015:SF1">
    <property type="entry name" value="D-RIBITOL-5-PHOSPHATE CYTIDYLYLTRANSFERASE"/>
    <property type="match status" value="1"/>
</dbReference>
<dbReference type="PANTHER" id="PTHR43015">
    <property type="entry name" value="D-RIBITOL-5-PHOSPHATE CYTIDYLYLTRANSFERASE"/>
    <property type="match status" value="1"/>
</dbReference>